<keyword evidence="2" id="KW-1185">Reference proteome</keyword>
<evidence type="ECO:0000313" key="2">
    <source>
        <dbReference type="Proteomes" id="UP001168096"/>
    </source>
</evidence>
<feature type="non-terminal residue" evidence="1">
    <location>
        <position position="120"/>
    </location>
</feature>
<protein>
    <submittedName>
        <fullName evidence="1">Acyl-CoA dehydrogenase family protein</fullName>
    </submittedName>
</protein>
<proteinExistence type="predicted"/>
<dbReference type="EMBL" id="JASNRB020000033">
    <property type="protein sequence ID" value="MFJ1472102.1"/>
    <property type="molecule type" value="Genomic_DNA"/>
</dbReference>
<name>A0ACC7MJ48_9BURK</name>
<comment type="caution">
    <text evidence="1">The sequence shown here is derived from an EMBL/GenBank/DDBJ whole genome shotgun (WGS) entry which is preliminary data.</text>
</comment>
<organism evidence="1 2">
    <name type="scientific">Massilia orientalis</name>
    <dbReference type="NCBI Taxonomy" id="3050128"/>
    <lineage>
        <taxon>Bacteria</taxon>
        <taxon>Pseudomonadati</taxon>
        <taxon>Pseudomonadota</taxon>
        <taxon>Betaproteobacteria</taxon>
        <taxon>Burkholderiales</taxon>
        <taxon>Oxalobacteraceae</taxon>
        <taxon>Telluria group</taxon>
        <taxon>Massilia</taxon>
    </lineage>
</organism>
<gene>
    <name evidence="1" type="ORF">QPK29_030655</name>
</gene>
<accession>A0ACC7MJ48</accession>
<evidence type="ECO:0000313" key="1">
    <source>
        <dbReference type="EMBL" id="MFJ1472102.1"/>
    </source>
</evidence>
<reference evidence="1" key="1">
    <citation type="submission" date="2024-11" db="EMBL/GenBank/DDBJ databases">
        <title>Description of Massilia orientalis sp. nov., isolated from rhizosphere soil of Ageratina adenophora.</title>
        <authorList>
            <person name="Wang Y."/>
        </authorList>
    </citation>
    <scope>NUCLEOTIDE SEQUENCE</scope>
    <source>
        <strain evidence="1">YIM B02787</strain>
    </source>
</reference>
<sequence length="120" mass="13688">MSRSDTPRKAQFHWDDPLLLNEQLLDEERMVRDAAAAYCQDKLLPRVLEAFRHETTDASIFREMGELGLLGPTIPEQYGGPGLNYVSYGLIAREVERVDSGYRSMMSVQSSLVMVPIYEF</sequence>
<dbReference type="Proteomes" id="UP001168096">
    <property type="component" value="Unassembled WGS sequence"/>
</dbReference>